<reference evidence="3 4" key="2">
    <citation type="journal article" date="2012" name="BMC Genomics">
        <title>The genome of Pelobacter carbinolicus reveals surprising metabolic capabilities and physiological features.</title>
        <authorList>
            <person name="Aklujkar M."/>
            <person name="Haveman S.A."/>
            <person name="Didonato R.Jr."/>
            <person name="Chertkov O."/>
            <person name="Han C.S."/>
            <person name="Land M.L."/>
            <person name="Brown P."/>
            <person name="Lovley D.R."/>
        </authorList>
    </citation>
    <scope>NUCLEOTIDE SEQUENCE [LARGE SCALE GENOMIC DNA]</scope>
    <source>
        <strain evidence="4">DSM 2380 / NBRC 103641 / GraBd1</strain>
    </source>
</reference>
<keyword evidence="1" id="KW-0378">Hydrolase</keyword>
<dbReference type="eggNOG" id="COG2050">
    <property type="taxonomic scope" value="Bacteria"/>
</dbReference>
<dbReference type="OrthoDB" id="5472145at2"/>
<dbReference type="KEGG" id="pca:Pcar_1955"/>
<gene>
    <name evidence="3" type="ordered locus">Pcar_1955</name>
</gene>
<name>Q3A361_SYNC1</name>
<evidence type="ECO:0000259" key="2">
    <source>
        <dbReference type="Pfam" id="PF03061"/>
    </source>
</evidence>
<evidence type="ECO:0000256" key="1">
    <source>
        <dbReference type="ARBA" id="ARBA00022801"/>
    </source>
</evidence>
<feature type="domain" description="Thioesterase" evidence="2">
    <location>
        <begin position="60"/>
        <end position="136"/>
    </location>
</feature>
<dbReference type="HOGENOM" id="CLU_089876_3_3_7"/>
<dbReference type="STRING" id="338963.Pcar_1955"/>
<dbReference type="RefSeq" id="WP_011341702.1">
    <property type="nucleotide sequence ID" value="NC_007498.2"/>
</dbReference>
<dbReference type="NCBIfam" id="TIGR00369">
    <property type="entry name" value="unchar_dom_1"/>
    <property type="match status" value="1"/>
</dbReference>
<dbReference type="Gene3D" id="3.10.129.10">
    <property type="entry name" value="Hotdog Thioesterase"/>
    <property type="match status" value="1"/>
</dbReference>
<keyword evidence="4" id="KW-1185">Reference proteome</keyword>
<evidence type="ECO:0000313" key="4">
    <source>
        <dbReference type="Proteomes" id="UP000002534"/>
    </source>
</evidence>
<proteinExistence type="predicted"/>
<dbReference type="Pfam" id="PF03061">
    <property type="entry name" value="4HBT"/>
    <property type="match status" value="1"/>
</dbReference>
<dbReference type="SUPFAM" id="SSF54637">
    <property type="entry name" value="Thioesterase/thiol ester dehydrase-isomerase"/>
    <property type="match status" value="1"/>
</dbReference>
<reference evidence="4" key="1">
    <citation type="submission" date="2005-10" db="EMBL/GenBank/DDBJ databases">
        <title>Complete sequence of Pelobacter carbinolicus DSM 2380.</title>
        <authorList>
            <person name="Copeland A."/>
            <person name="Lucas S."/>
            <person name="Lapidus A."/>
            <person name="Barry K."/>
            <person name="Detter J.C."/>
            <person name="Glavina T."/>
            <person name="Hammon N."/>
            <person name="Israni S."/>
            <person name="Pitluck S."/>
            <person name="Chertkov O."/>
            <person name="Schmutz J."/>
            <person name="Larimer F."/>
            <person name="Land M."/>
            <person name="Kyrpides N."/>
            <person name="Ivanova N."/>
            <person name="Richardson P."/>
        </authorList>
    </citation>
    <scope>NUCLEOTIDE SEQUENCE [LARGE SCALE GENOMIC DNA]</scope>
    <source>
        <strain evidence="4">DSM 2380 / NBRC 103641 / GraBd1</strain>
    </source>
</reference>
<sequence>MATILVDGDTLRKTCEQQFLMDGWIALAPFEELLGISIVEACDGRSVLTMPFTVKLSQGGGFLHGGALTTLADTAAAMAVKTRLAESVAFVTRDLNIRFLAPVREGQVTATAVLKQIHERRFEVNVDLEDDHGVKVAAFSADFRLLREQPVANP</sequence>
<dbReference type="InterPro" id="IPR003736">
    <property type="entry name" value="PAAI_dom"/>
</dbReference>
<accession>Q3A361</accession>
<protein>
    <submittedName>
        <fullName evidence="3">Acyl-CoA thioesterase</fullName>
    </submittedName>
</protein>
<dbReference type="InterPro" id="IPR052723">
    <property type="entry name" value="Acyl-CoA_thioesterase_PaaI"/>
</dbReference>
<dbReference type="PANTHER" id="PTHR42856:SF1">
    <property type="entry name" value="ACYL-COENZYME A THIOESTERASE PAAI"/>
    <property type="match status" value="1"/>
</dbReference>
<dbReference type="PANTHER" id="PTHR42856">
    <property type="entry name" value="ACYL-COENZYME A THIOESTERASE PAAI"/>
    <property type="match status" value="1"/>
</dbReference>
<dbReference type="CDD" id="cd03443">
    <property type="entry name" value="PaaI_thioesterase"/>
    <property type="match status" value="1"/>
</dbReference>
<dbReference type="InterPro" id="IPR006683">
    <property type="entry name" value="Thioestr_dom"/>
</dbReference>
<dbReference type="AlphaFoldDB" id="Q3A361"/>
<organism evidence="3 4">
    <name type="scientific">Syntrophotalea carbinolica (strain DSM 2380 / NBRC 103641 / GraBd1)</name>
    <name type="common">Pelobacter carbinolicus</name>
    <dbReference type="NCBI Taxonomy" id="338963"/>
    <lineage>
        <taxon>Bacteria</taxon>
        <taxon>Pseudomonadati</taxon>
        <taxon>Thermodesulfobacteriota</taxon>
        <taxon>Desulfuromonadia</taxon>
        <taxon>Desulfuromonadales</taxon>
        <taxon>Syntrophotaleaceae</taxon>
        <taxon>Syntrophotalea</taxon>
    </lineage>
</organism>
<dbReference type="Proteomes" id="UP000002534">
    <property type="component" value="Chromosome"/>
</dbReference>
<dbReference type="EMBL" id="CP000142">
    <property type="protein sequence ID" value="ABA89196.1"/>
    <property type="molecule type" value="Genomic_DNA"/>
</dbReference>
<dbReference type="GO" id="GO:0016289">
    <property type="term" value="F:acyl-CoA hydrolase activity"/>
    <property type="evidence" value="ECO:0007669"/>
    <property type="project" value="UniProtKB-ARBA"/>
</dbReference>
<dbReference type="InterPro" id="IPR029069">
    <property type="entry name" value="HotDog_dom_sf"/>
</dbReference>
<evidence type="ECO:0000313" key="3">
    <source>
        <dbReference type="EMBL" id="ABA89196.1"/>
    </source>
</evidence>